<evidence type="ECO:0000256" key="3">
    <source>
        <dbReference type="ARBA" id="ARBA00022679"/>
    </source>
</evidence>
<comment type="function">
    <text evidence="6">Catalyzes the transfer of a formyl group from 10-formyltetrahydrofolate to 5-phospho-ribosyl-glycinamide (GAR), producing 5-phospho-ribosyl-N-formylglycinamide (FGAR) and tetrahydrofolate.</text>
</comment>
<dbReference type="OrthoDB" id="9806170at2"/>
<keyword evidence="4 6" id="KW-0658">Purine biosynthesis</keyword>
<dbReference type="NCBIfam" id="TIGR00639">
    <property type="entry name" value="PurN"/>
    <property type="match status" value="1"/>
</dbReference>
<dbReference type="GO" id="GO:0005829">
    <property type="term" value="C:cytosol"/>
    <property type="evidence" value="ECO:0007669"/>
    <property type="project" value="TreeGrafter"/>
</dbReference>
<dbReference type="InterPro" id="IPR002376">
    <property type="entry name" value="Formyl_transf_N"/>
</dbReference>
<feature type="site" description="Raises pKa of active site His" evidence="6">
    <location>
        <position position="149"/>
    </location>
</feature>
<comment type="pathway">
    <text evidence="1 6">Purine metabolism; IMP biosynthesis via de novo pathway; N(2)-formyl-N(1)-(5-phospho-D-ribosyl)glycinamide from N(1)-(5-phospho-D-ribosyl)glycinamide (10-formyl THF route): step 1/1.</text>
</comment>
<dbReference type="InterPro" id="IPR004607">
    <property type="entry name" value="GART"/>
</dbReference>
<dbReference type="GO" id="GO:0008864">
    <property type="term" value="F:formyltetrahydrofolate deformylase activity"/>
    <property type="evidence" value="ECO:0007669"/>
    <property type="project" value="InterPro"/>
</dbReference>
<dbReference type="GO" id="GO:0004644">
    <property type="term" value="F:phosphoribosylglycinamide formyltransferase activity"/>
    <property type="evidence" value="ECO:0007669"/>
    <property type="project" value="UniProtKB-UniRule"/>
</dbReference>
<dbReference type="UniPathway" id="UPA00074">
    <property type="reaction ID" value="UER00126"/>
</dbReference>
<dbReference type="PRINTS" id="PR01575">
    <property type="entry name" value="FFH4HYDRLASE"/>
</dbReference>
<evidence type="ECO:0000313" key="8">
    <source>
        <dbReference type="EMBL" id="BAU57155.1"/>
    </source>
</evidence>
<name>A0A0X8X7V6_HALHR</name>
<accession>A0A0X8X7V6</accession>
<protein>
    <recommendedName>
        <fullName evidence="6">Phosphoribosylglycinamide formyltransferase</fullName>
        <ecNumber evidence="6">2.1.2.2</ecNumber>
    </recommendedName>
    <alternativeName>
        <fullName evidence="6">5'-phosphoribosylglycinamide transformylase</fullName>
    </alternativeName>
    <alternativeName>
        <fullName evidence="6">GAR transformylase</fullName>
        <shortName evidence="6">GART</shortName>
    </alternativeName>
</protein>
<evidence type="ECO:0000256" key="4">
    <source>
        <dbReference type="ARBA" id="ARBA00022755"/>
    </source>
</evidence>
<dbReference type="Proteomes" id="UP000218890">
    <property type="component" value="Chromosome"/>
</dbReference>
<dbReference type="GO" id="GO:0006189">
    <property type="term" value="P:'de novo' IMP biosynthetic process"/>
    <property type="evidence" value="ECO:0007669"/>
    <property type="project" value="UniProtKB-UniRule"/>
</dbReference>
<evidence type="ECO:0000256" key="2">
    <source>
        <dbReference type="ARBA" id="ARBA00022563"/>
    </source>
</evidence>
<feature type="binding site" evidence="6">
    <location>
        <begin position="94"/>
        <end position="97"/>
    </location>
    <ligand>
        <name>(6R)-10-formyltetrahydrofolate</name>
        <dbReference type="ChEBI" id="CHEBI:195366"/>
    </ligand>
</feature>
<dbReference type="CDD" id="cd08645">
    <property type="entry name" value="FMT_core_GART"/>
    <property type="match status" value="1"/>
</dbReference>
<dbReference type="InterPro" id="IPR036477">
    <property type="entry name" value="Formyl_transf_N_sf"/>
</dbReference>
<evidence type="ECO:0000313" key="9">
    <source>
        <dbReference type="Proteomes" id="UP000218890"/>
    </source>
</evidence>
<sequence>MTSPKPRIAVLISGSGSNLQALLDAAAQGALAGEISAVISNRNDAYGLQRAAAAGLEQHVVDHRNYPDRESFDAALVAKLKELDTDIVVLAGFMRILTPTFIEPFWGRLLNIHPSLLPAFRGLHTHQRALEEQVSEHGCTVHFVTPELDAGPSIIQGVIRVTEQDTEQTLQRRTQRMEHLIYPRAVDWLSSGRLELDGNLPRLDGEQLRSPVRLHEEETENAQHASTD</sequence>
<evidence type="ECO:0000259" key="7">
    <source>
        <dbReference type="Pfam" id="PF00551"/>
    </source>
</evidence>
<gene>
    <name evidence="6 8" type="primary">purN</name>
    <name evidence="8" type="ORF">HH1059_04730</name>
</gene>
<dbReference type="EMBL" id="AP017372">
    <property type="protein sequence ID" value="BAU57155.1"/>
    <property type="molecule type" value="Genomic_DNA"/>
</dbReference>
<dbReference type="Gene3D" id="3.40.50.170">
    <property type="entry name" value="Formyl transferase, N-terminal domain"/>
    <property type="match status" value="1"/>
</dbReference>
<dbReference type="GO" id="GO:0006730">
    <property type="term" value="P:one-carbon metabolic process"/>
    <property type="evidence" value="ECO:0007669"/>
    <property type="project" value="UniProtKB-KW"/>
</dbReference>
<feature type="active site" description="Proton donor" evidence="6">
    <location>
        <position position="113"/>
    </location>
</feature>
<keyword evidence="2" id="KW-0554">One-carbon metabolism</keyword>
<dbReference type="HAMAP" id="MF_01930">
    <property type="entry name" value="PurN"/>
    <property type="match status" value="1"/>
</dbReference>
<feature type="binding site" evidence="6">
    <location>
        <begin position="16"/>
        <end position="18"/>
    </location>
    <ligand>
        <name>N(1)-(5-phospho-beta-D-ribosyl)glycinamide</name>
        <dbReference type="ChEBI" id="CHEBI:143788"/>
    </ligand>
</feature>
<organism evidence="8 9">
    <name type="scientific">Halorhodospira halochloris</name>
    <name type="common">Ectothiorhodospira halochloris</name>
    <dbReference type="NCBI Taxonomy" id="1052"/>
    <lineage>
        <taxon>Bacteria</taxon>
        <taxon>Pseudomonadati</taxon>
        <taxon>Pseudomonadota</taxon>
        <taxon>Gammaproteobacteria</taxon>
        <taxon>Chromatiales</taxon>
        <taxon>Ectothiorhodospiraceae</taxon>
        <taxon>Halorhodospira</taxon>
    </lineage>
</organism>
<dbReference type="PANTHER" id="PTHR43369:SF2">
    <property type="entry name" value="PHOSPHORIBOSYLGLYCINAMIDE FORMYLTRANSFERASE"/>
    <property type="match status" value="1"/>
</dbReference>
<dbReference type="InterPro" id="IPR004810">
    <property type="entry name" value="PurU"/>
</dbReference>
<dbReference type="RefSeq" id="WP_096407834.1">
    <property type="nucleotide sequence ID" value="NZ_AP017372.2"/>
</dbReference>
<comment type="catalytic activity">
    <reaction evidence="6">
        <text>N(1)-(5-phospho-beta-D-ribosyl)glycinamide + (6R)-10-formyltetrahydrofolate = N(2)-formyl-N(1)-(5-phospho-beta-D-ribosyl)glycinamide + (6S)-5,6,7,8-tetrahydrofolate + H(+)</text>
        <dbReference type="Rhea" id="RHEA:15053"/>
        <dbReference type="ChEBI" id="CHEBI:15378"/>
        <dbReference type="ChEBI" id="CHEBI:57453"/>
        <dbReference type="ChEBI" id="CHEBI:143788"/>
        <dbReference type="ChEBI" id="CHEBI:147286"/>
        <dbReference type="ChEBI" id="CHEBI:195366"/>
        <dbReference type="EC" id="2.1.2.2"/>
    </reaction>
</comment>
<evidence type="ECO:0000256" key="5">
    <source>
        <dbReference type="ARBA" id="ARBA00022801"/>
    </source>
</evidence>
<comment type="similarity">
    <text evidence="6">Belongs to the GART family.</text>
</comment>
<dbReference type="EC" id="2.1.2.2" evidence="6"/>
<dbReference type="Pfam" id="PF00551">
    <property type="entry name" value="Formyl_trans_N"/>
    <property type="match status" value="1"/>
</dbReference>
<feature type="binding site" evidence="6">
    <location>
        <position position="69"/>
    </location>
    <ligand>
        <name>(6R)-10-formyltetrahydrofolate</name>
        <dbReference type="ChEBI" id="CHEBI:195366"/>
    </ligand>
</feature>
<dbReference type="KEGG" id="hhk:HH1059_04730"/>
<evidence type="ECO:0000256" key="6">
    <source>
        <dbReference type="HAMAP-Rule" id="MF_01930"/>
    </source>
</evidence>
<evidence type="ECO:0000256" key="1">
    <source>
        <dbReference type="ARBA" id="ARBA00005054"/>
    </source>
</evidence>
<feature type="binding site" evidence="6">
    <location>
        <position position="111"/>
    </location>
    <ligand>
        <name>(6R)-10-formyltetrahydrofolate</name>
        <dbReference type="ChEBI" id="CHEBI:195366"/>
    </ligand>
</feature>
<feature type="domain" description="Formyl transferase N-terminal" evidence="7">
    <location>
        <begin position="7"/>
        <end position="186"/>
    </location>
</feature>
<proteinExistence type="inferred from homology"/>
<reference evidence="8" key="1">
    <citation type="submission" date="2016-02" db="EMBL/GenBank/DDBJ databases">
        <title>Halorhodospira halochloris DSM-1059 complete genome, version 2.</title>
        <authorList>
            <person name="Tsukatani Y."/>
        </authorList>
    </citation>
    <scope>NUCLEOTIDE SEQUENCE</scope>
    <source>
        <strain evidence="8">DSM 1059</strain>
    </source>
</reference>
<dbReference type="AlphaFoldDB" id="A0A0X8X7V6"/>
<dbReference type="SUPFAM" id="SSF53328">
    <property type="entry name" value="Formyltransferase"/>
    <property type="match status" value="1"/>
</dbReference>
<keyword evidence="3 6" id="KW-0808">Transferase</keyword>
<keyword evidence="5" id="KW-0378">Hydrolase</keyword>
<dbReference type="PANTHER" id="PTHR43369">
    <property type="entry name" value="PHOSPHORIBOSYLGLYCINAMIDE FORMYLTRANSFERASE"/>
    <property type="match status" value="1"/>
</dbReference>
<keyword evidence="9" id="KW-1185">Reference proteome</keyword>